<organism evidence="1">
    <name type="scientific">marine sediment metagenome</name>
    <dbReference type="NCBI Taxonomy" id="412755"/>
    <lineage>
        <taxon>unclassified sequences</taxon>
        <taxon>metagenomes</taxon>
        <taxon>ecological metagenomes</taxon>
    </lineage>
</organism>
<feature type="non-terminal residue" evidence="1">
    <location>
        <position position="67"/>
    </location>
</feature>
<comment type="caution">
    <text evidence="1">The sequence shown here is derived from an EMBL/GenBank/DDBJ whole genome shotgun (WGS) entry which is preliminary data.</text>
</comment>
<dbReference type="EMBL" id="BARW01005952">
    <property type="protein sequence ID" value="GAI84709.1"/>
    <property type="molecule type" value="Genomic_DNA"/>
</dbReference>
<evidence type="ECO:0000313" key="1">
    <source>
        <dbReference type="EMBL" id="GAI84709.1"/>
    </source>
</evidence>
<sequence>MPFNNNIRLSESANSSLNLAKQCIIAWHDKEQAAKERLAAERRFQQLFSEVQGYFSPEEAEVYKQGN</sequence>
<reference evidence="1" key="1">
    <citation type="journal article" date="2014" name="Front. Microbiol.">
        <title>High frequency of phylogenetically diverse reductive dehalogenase-homologous genes in deep subseafloor sedimentary metagenomes.</title>
        <authorList>
            <person name="Kawai M."/>
            <person name="Futagami T."/>
            <person name="Toyoda A."/>
            <person name="Takaki Y."/>
            <person name="Nishi S."/>
            <person name="Hori S."/>
            <person name="Arai W."/>
            <person name="Tsubouchi T."/>
            <person name="Morono Y."/>
            <person name="Uchiyama I."/>
            <person name="Ito T."/>
            <person name="Fujiyama A."/>
            <person name="Inagaki F."/>
            <person name="Takami H."/>
        </authorList>
    </citation>
    <scope>NUCLEOTIDE SEQUENCE</scope>
    <source>
        <strain evidence="1">Expedition CK06-06</strain>
    </source>
</reference>
<accession>X1TXE2</accession>
<gene>
    <name evidence="1" type="ORF">S12H4_12466</name>
</gene>
<proteinExistence type="predicted"/>
<dbReference type="AlphaFoldDB" id="X1TXE2"/>
<protein>
    <submittedName>
        <fullName evidence="1">Uncharacterized protein</fullName>
    </submittedName>
</protein>
<name>X1TXE2_9ZZZZ</name>